<dbReference type="InterPro" id="IPR051326">
    <property type="entry name" value="Kynurenine-oxoglutarate_AT"/>
</dbReference>
<evidence type="ECO:0000256" key="5">
    <source>
        <dbReference type="ARBA" id="ARBA00022898"/>
    </source>
</evidence>
<keyword evidence="9" id="KW-1185">Reference proteome</keyword>
<comment type="caution">
    <text evidence="8">The sequence shown here is derived from an EMBL/GenBank/DDBJ whole genome shotgun (WGS) entry which is preliminary data.</text>
</comment>
<dbReference type="GO" id="GO:0030170">
    <property type="term" value="F:pyridoxal phosphate binding"/>
    <property type="evidence" value="ECO:0007669"/>
    <property type="project" value="InterPro"/>
</dbReference>
<feature type="domain" description="Aminotransferase class I/classII large" evidence="7">
    <location>
        <begin position="12"/>
        <end position="379"/>
    </location>
</feature>
<dbReference type="Proteomes" id="UP000078046">
    <property type="component" value="Unassembled WGS sequence"/>
</dbReference>
<dbReference type="GO" id="GO:0097053">
    <property type="term" value="P:L-kynurenine catabolic process"/>
    <property type="evidence" value="ECO:0007669"/>
    <property type="project" value="UniProtKB-UniPathway"/>
</dbReference>
<evidence type="ECO:0000256" key="3">
    <source>
        <dbReference type="ARBA" id="ARBA00022576"/>
    </source>
</evidence>
<dbReference type="Gene3D" id="3.40.640.10">
    <property type="entry name" value="Type I PLP-dependent aspartate aminotransferase-like (Major domain)"/>
    <property type="match status" value="1"/>
</dbReference>
<dbReference type="InterPro" id="IPR004839">
    <property type="entry name" value="Aminotransferase_I/II_large"/>
</dbReference>
<organism evidence="8 9">
    <name type="scientific">Intoshia linei</name>
    <dbReference type="NCBI Taxonomy" id="1819745"/>
    <lineage>
        <taxon>Eukaryota</taxon>
        <taxon>Metazoa</taxon>
        <taxon>Spiralia</taxon>
        <taxon>Lophotrochozoa</taxon>
        <taxon>Mesozoa</taxon>
        <taxon>Orthonectida</taxon>
        <taxon>Rhopaluridae</taxon>
        <taxon>Intoshia</taxon>
    </lineage>
</organism>
<evidence type="ECO:0000256" key="4">
    <source>
        <dbReference type="ARBA" id="ARBA00022679"/>
    </source>
</evidence>
<protein>
    <recommendedName>
        <fullName evidence="7">Aminotransferase class I/classII large domain-containing protein</fullName>
    </recommendedName>
</protein>
<dbReference type="UniPathway" id="UPA00334">
    <property type="reaction ID" value="UER00726"/>
</dbReference>
<evidence type="ECO:0000256" key="6">
    <source>
        <dbReference type="ARBA" id="ARBA00024016"/>
    </source>
</evidence>
<dbReference type="EMBL" id="LWCA01000035">
    <property type="protein sequence ID" value="OAF71644.1"/>
    <property type="molecule type" value="Genomic_DNA"/>
</dbReference>
<evidence type="ECO:0000256" key="2">
    <source>
        <dbReference type="ARBA" id="ARBA00007441"/>
    </source>
</evidence>
<dbReference type="Gene3D" id="3.90.1150.10">
    <property type="entry name" value="Aspartate Aminotransferase, domain 1"/>
    <property type="match status" value="1"/>
</dbReference>
<sequence>VTYGKLATDTKSLNFGQGFPNYISEPNITECLKKASQLSPIHHQYARSSGLPKLTESLANLYSPILKRQLKPMEQILISNGAYAGLKYAIEGYIEEGDEVVVIEPFFDCYQPMIDLVGAKVRYVPLLPSKRGRVNSNDWSFNVDVLKNSFSAKTKAVILNNPNNPLGKVFSREELSIISELCIKNNCVCICDEVYEWLKYDCEMIKMATLPGMWDRTITIGSAGKTFSVTGWKCGWVIAPAEIIKVLNNVHANFVYTCPTPIQMAVAKCIDDEINKISVSGEKSSYIYLLADECLEKRDRLYKLLSKSKFKPIIPDGGYFMLADISDIAIDFPYTNSACKDVEFVHWMAKTHKLALIPTTVFCSNENMKNMENYVRFCFIKGPAYNREKTVVAQIDLTKSSYIM</sequence>
<comment type="pathway">
    <text evidence="6">Amino-acid degradation; L-kynurenine degradation; kynurenate from L-kynurenine: step 1/2.</text>
</comment>
<dbReference type="CDD" id="cd00609">
    <property type="entry name" value="AAT_like"/>
    <property type="match status" value="1"/>
</dbReference>
<gene>
    <name evidence="8" type="ORF">A3Q56_00618</name>
</gene>
<dbReference type="InterPro" id="IPR015422">
    <property type="entry name" value="PyrdxlP-dep_Trfase_small"/>
</dbReference>
<accession>A0A177BDM0</accession>
<dbReference type="PANTHER" id="PTHR43807">
    <property type="entry name" value="FI04487P"/>
    <property type="match status" value="1"/>
</dbReference>
<dbReference type="PANTHER" id="PTHR43807:SF20">
    <property type="entry name" value="FI04487P"/>
    <property type="match status" value="1"/>
</dbReference>
<comment type="cofactor">
    <cofactor evidence="1">
        <name>pyridoxal 5'-phosphate</name>
        <dbReference type="ChEBI" id="CHEBI:597326"/>
    </cofactor>
</comment>
<evidence type="ECO:0000259" key="7">
    <source>
        <dbReference type="Pfam" id="PF00155"/>
    </source>
</evidence>
<keyword evidence="3" id="KW-0032">Aminotransferase</keyword>
<evidence type="ECO:0000256" key="1">
    <source>
        <dbReference type="ARBA" id="ARBA00001933"/>
    </source>
</evidence>
<dbReference type="InterPro" id="IPR015421">
    <property type="entry name" value="PyrdxlP-dep_Trfase_major"/>
</dbReference>
<name>A0A177BDM0_9BILA</name>
<evidence type="ECO:0000313" key="8">
    <source>
        <dbReference type="EMBL" id="OAF71644.1"/>
    </source>
</evidence>
<keyword evidence="4" id="KW-0808">Transferase</keyword>
<evidence type="ECO:0000313" key="9">
    <source>
        <dbReference type="Proteomes" id="UP000078046"/>
    </source>
</evidence>
<comment type="similarity">
    <text evidence="2">Belongs to the class-I pyridoxal-phosphate-dependent aminotransferase family.</text>
</comment>
<dbReference type="InterPro" id="IPR015424">
    <property type="entry name" value="PyrdxlP-dep_Trfase"/>
</dbReference>
<dbReference type="Pfam" id="PF00155">
    <property type="entry name" value="Aminotran_1_2"/>
    <property type="match status" value="1"/>
</dbReference>
<proteinExistence type="inferred from homology"/>
<reference evidence="8 9" key="1">
    <citation type="submission" date="2016-04" db="EMBL/GenBank/DDBJ databases">
        <title>The genome of Intoshia linei affirms orthonectids as highly simplified spiralians.</title>
        <authorList>
            <person name="Mikhailov K.V."/>
            <person name="Slusarev G.S."/>
            <person name="Nikitin M.A."/>
            <person name="Logacheva M.D."/>
            <person name="Penin A."/>
            <person name="Aleoshin V."/>
            <person name="Panchin Y.V."/>
        </authorList>
    </citation>
    <scope>NUCLEOTIDE SEQUENCE [LARGE SCALE GENOMIC DNA]</scope>
    <source>
        <strain evidence="8">Intl2013</strain>
        <tissue evidence="8">Whole animal</tissue>
    </source>
</reference>
<dbReference type="FunFam" id="3.40.640.10:FF:000024">
    <property type="entry name" value="Kynurenine--oxoglutarate transaminase 3"/>
    <property type="match status" value="1"/>
</dbReference>
<dbReference type="FunFam" id="3.90.1150.10:FF:000141">
    <property type="entry name" value="Kynurenine--oxoglutarate transaminase 1"/>
    <property type="match status" value="1"/>
</dbReference>
<dbReference type="GO" id="GO:0005739">
    <property type="term" value="C:mitochondrion"/>
    <property type="evidence" value="ECO:0007669"/>
    <property type="project" value="TreeGrafter"/>
</dbReference>
<dbReference type="SUPFAM" id="SSF53383">
    <property type="entry name" value="PLP-dependent transferases"/>
    <property type="match status" value="1"/>
</dbReference>
<dbReference type="AlphaFoldDB" id="A0A177BDM0"/>
<feature type="non-terminal residue" evidence="8">
    <location>
        <position position="1"/>
    </location>
</feature>
<dbReference type="OrthoDB" id="2414662at2759"/>
<keyword evidence="5" id="KW-0663">Pyridoxal phosphate</keyword>
<dbReference type="GO" id="GO:0016212">
    <property type="term" value="F:kynurenine-oxoglutarate transaminase activity"/>
    <property type="evidence" value="ECO:0007669"/>
    <property type="project" value="TreeGrafter"/>
</dbReference>